<reference evidence="1" key="1">
    <citation type="journal article" date="2019" name="bioRxiv">
        <title>The Genome of the Zebra Mussel, Dreissena polymorpha: A Resource for Invasive Species Research.</title>
        <authorList>
            <person name="McCartney M.A."/>
            <person name="Auch B."/>
            <person name="Kono T."/>
            <person name="Mallez S."/>
            <person name="Zhang Y."/>
            <person name="Obille A."/>
            <person name="Becker A."/>
            <person name="Abrahante J.E."/>
            <person name="Garbe J."/>
            <person name="Badalamenti J.P."/>
            <person name="Herman A."/>
            <person name="Mangelson H."/>
            <person name="Liachko I."/>
            <person name="Sullivan S."/>
            <person name="Sone E.D."/>
            <person name="Koren S."/>
            <person name="Silverstein K.A.T."/>
            <person name="Beckman K.B."/>
            <person name="Gohl D.M."/>
        </authorList>
    </citation>
    <scope>NUCLEOTIDE SEQUENCE</scope>
    <source>
        <strain evidence="1">Duluth1</strain>
        <tissue evidence="1">Whole animal</tissue>
    </source>
</reference>
<evidence type="ECO:0000313" key="2">
    <source>
        <dbReference type="Proteomes" id="UP000828390"/>
    </source>
</evidence>
<organism evidence="1 2">
    <name type="scientific">Dreissena polymorpha</name>
    <name type="common">Zebra mussel</name>
    <name type="synonym">Mytilus polymorpha</name>
    <dbReference type="NCBI Taxonomy" id="45954"/>
    <lineage>
        <taxon>Eukaryota</taxon>
        <taxon>Metazoa</taxon>
        <taxon>Spiralia</taxon>
        <taxon>Lophotrochozoa</taxon>
        <taxon>Mollusca</taxon>
        <taxon>Bivalvia</taxon>
        <taxon>Autobranchia</taxon>
        <taxon>Heteroconchia</taxon>
        <taxon>Euheterodonta</taxon>
        <taxon>Imparidentia</taxon>
        <taxon>Neoheterodontei</taxon>
        <taxon>Myida</taxon>
        <taxon>Dreissenoidea</taxon>
        <taxon>Dreissenidae</taxon>
        <taxon>Dreissena</taxon>
    </lineage>
</organism>
<reference evidence="1" key="2">
    <citation type="submission" date="2020-11" db="EMBL/GenBank/DDBJ databases">
        <authorList>
            <person name="McCartney M.A."/>
            <person name="Auch B."/>
            <person name="Kono T."/>
            <person name="Mallez S."/>
            <person name="Becker A."/>
            <person name="Gohl D.M."/>
            <person name="Silverstein K.A.T."/>
            <person name="Koren S."/>
            <person name="Bechman K.B."/>
            <person name="Herman A."/>
            <person name="Abrahante J.E."/>
            <person name="Garbe J."/>
        </authorList>
    </citation>
    <scope>NUCLEOTIDE SEQUENCE</scope>
    <source>
        <strain evidence="1">Duluth1</strain>
        <tissue evidence="1">Whole animal</tissue>
    </source>
</reference>
<proteinExistence type="predicted"/>
<sequence length="181" mass="19005">MTSPAQPPVLLSNVLMNGESLEEVQSAAVAPTHPKLAASKLQSWPDRLNDITCSATCSPSGGSAVSSGGVLSLGILERGEAGNYTCTASNPGSAATTSSQPIGILVRYGPDDVKLSVPSEYIVTEGQVVSNVTCSSDCWPQCTYTWRNMTSGTNITYTGLLITRQVDRYAAGSYVSTQHRI</sequence>
<evidence type="ECO:0000313" key="1">
    <source>
        <dbReference type="EMBL" id="KAH3704967.1"/>
    </source>
</evidence>
<comment type="caution">
    <text evidence="1">The sequence shown here is derived from an EMBL/GenBank/DDBJ whole genome shotgun (WGS) entry which is preliminary data.</text>
</comment>
<protein>
    <recommendedName>
        <fullName evidence="3">Ig-like domain-containing protein</fullName>
    </recommendedName>
</protein>
<dbReference type="AlphaFoldDB" id="A0A9D3YQM8"/>
<accession>A0A9D3YQM8</accession>
<name>A0A9D3YQM8_DREPO</name>
<gene>
    <name evidence="1" type="ORF">DPMN_080029</name>
</gene>
<keyword evidence="2" id="KW-1185">Reference proteome</keyword>
<evidence type="ECO:0008006" key="3">
    <source>
        <dbReference type="Google" id="ProtNLM"/>
    </source>
</evidence>
<dbReference type="EMBL" id="JAIWYP010000015">
    <property type="protein sequence ID" value="KAH3704967.1"/>
    <property type="molecule type" value="Genomic_DNA"/>
</dbReference>
<dbReference type="Proteomes" id="UP000828390">
    <property type="component" value="Unassembled WGS sequence"/>
</dbReference>